<protein>
    <submittedName>
        <fullName evidence="3">SDR family oxidoreductase</fullName>
    </submittedName>
</protein>
<dbReference type="EMBL" id="JANSKA010000006">
    <property type="protein sequence ID" value="MCR9037135.1"/>
    <property type="molecule type" value="Genomic_DNA"/>
</dbReference>
<dbReference type="RefSeq" id="WP_258499560.1">
    <property type="nucleotide sequence ID" value="NZ_JANSKA010000006.1"/>
</dbReference>
<sequence>MRQGETPFVSLPLDAGGRSLNVLVTGTSRGIGRVTAELFLARGHRVWGLDVLPASIEHPRYQHFVADVRGREVLPADLAPQVIVSNAGVQDSGADIDVNLKGAINVCERYAFAPGGRTPAPQVRAVVLLGSSSGHTGAEFPEYAASKGGVLAYAKNLAQRLAPQATCNSVDPGGVLTELNRPVMDDPVLWDRIMSLTPLRRWATPEEIAEWIYFVGVTNRFMTGQNLLIDGGEAGSFDFVWPEE</sequence>
<comment type="caution">
    <text evidence="3">The sequence shown here is derived from an EMBL/GenBank/DDBJ whole genome shotgun (WGS) entry which is preliminary data.</text>
</comment>
<keyword evidence="4" id="KW-1185">Reference proteome</keyword>
<evidence type="ECO:0000256" key="2">
    <source>
        <dbReference type="ARBA" id="ARBA00023002"/>
    </source>
</evidence>
<dbReference type="SUPFAM" id="SSF51735">
    <property type="entry name" value="NAD(P)-binding Rossmann-fold domains"/>
    <property type="match status" value="1"/>
</dbReference>
<dbReference type="InterPro" id="IPR036291">
    <property type="entry name" value="NAD(P)-bd_dom_sf"/>
</dbReference>
<evidence type="ECO:0000256" key="1">
    <source>
        <dbReference type="ARBA" id="ARBA00006484"/>
    </source>
</evidence>
<dbReference type="PANTHER" id="PTHR42760">
    <property type="entry name" value="SHORT-CHAIN DEHYDROGENASES/REDUCTASES FAMILY MEMBER"/>
    <property type="match status" value="1"/>
</dbReference>
<reference evidence="3 4" key="1">
    <citation type="submission" date="2022-08" db="EMBL/GenBank/DDBJ databases">
        <title>Tractidigestivibacter montrealensis type strain KD21.</title>
        <authorList>
            <person name="Diop K."/>
            <person name="Richard C."/>
            <person name="Routy B."/>
        </authorList>
    </citation>
    <scope>NUCLEOTIDE SEQUENCE [LARGE SCALE GENOMIC DNA]</scope>
    <source>
        <strain evidence="3 4">KD21</strain>
    </source>
</reference>
<dbReference type="CDD" id="cd05233">
    <property type="entry name" value="SDR_c"/>
    <property type="match status" value="1"/>
</dbReference>
<comment type="similarity">
    <text evidence="1">Belongs to the short-chain dehydrogenases/reductases (SDR) family.</text>
</comment>
<accession>A0ABT1ZA91</accession>
<proteinExistence type="inferred from homology"/>
<dbReference type="Proteomes" id="UP001204320">
    <property type="component" value="Unassembled WGS sequence"/>
</dbReference>
<keyword evidence="2" id="KW-0560">Oxidoreductase</keyword>
<dbReference type="PANTHER" id="PTHR42760:SF133">
    <property type="entry name" value="3-OXOACYL-[ACYL-CARRIER-PROTEIN] REDUCTASE"/>
    <property type="match status" value="1"/>
</dbReference>
<evidence type="ECO:0000313" key="3">
    <source>
        <dbReference type="EMBL" id="MCR9037135.1"/>
    </source>
</evidence>
<name>A0ABT1ZA91_9ACTN</name>
<evidence type="ECO:0000313" key="4">
    <source>
        <dbReference type="Proteomes" id="UP001204320"/>
    </source>
</evidence>
<gene>
    <name evidence="3" type="ORF">NVS32_09270</name>
</gene>
<dbReference type="Pfam" id="PF13561">
    <property type="entry name" value="adh_short_C2"/>
    <property type="match status" value="1"/>
</dbReference>
<dbReference type="PRINTS" id="PR00081">
    <property type="entry name" value="GDHRDH"/>
</dbReference>
<dbReference type="InterPro" id="IPR002347">
    <property type="entry name" value="SDR_fam"/>
</dbReference>
<organism evidence="3 4">
    <name type="scientific">Tractidigestivibacter montrealensis</name>
    <dbReference type="NCBI Taxonomy" id="2972466"/>
    <lineage>
        <taxon>Bacteria</taxon>
        <taxon>Bacillati</taxon>
        <taxon>Actinomycetota</taxon>
        <taxon>Coriobacteriia</taxon>
        <taxon>Coriobacteriales</taxon>
        <taxon>Atopobiaceae</taxon>
        <taxon>Tractidigestivibacter</taxon>
    </lineage>
</organism>
<dbReference type="Gene3D" id="3.40.50.720">
    <property type="entry name" value="NAD(P)-binding Rossmann-like Domain"/>
    <property type="match status" value="1"/>
</dbReference>